<evidence type="ECO:0000313" key="1">
    <source>
        <dbReference type="EMBL" id="GHO87921.1"/>
    </source>
</evidence>
<protein>
    <recommendedName>
        <fullName evidence="3">PsbP C-terminal domain-containing protein</fullName>
    </recommendedName>
</protein>
<dbReference type="Proteomes" id="UP000635565">
    <property type="component" value="Unassembled WGS sequence"/>
</dbReference>
<gene>
    <name evidence="1" type="ORF">KSZ_59270</name>
</gene>
<dbReference type="EMBL" id="BNJJ01000020">
    <property type="protein sequence ID" value="GHO87921.1"/>
    <property type="molecule type" value="Genomic_DNA"/>
</dbReference>
<name>A0ABQ3VQE5_9CHLR</name>
<proteinExistence type="predicted"/>
<reference evidence="1 2" key="1">
    <citation type="journal article" date="2021" name="Int. J. Syst. Evol. Microbiol.">
        <title>Reticulibacter mediterranei gen. nov., sp. nov., within the new family Reticulibacteraceae fam. nov., and Ktedonospora formicarum gen. nov., sp. nov., Ktedonobacter robiniae sp. nov., Dictyobacter formicarum sp. nov. and Dictyobacter arantiisoli sp. nov., belonging to the class Ktedonobacteria.</title>
        <authorList>
            <person name="Yabe S."/>
            <person name="Zheng Y."/>
            <person name="Wang C.M."/>
            <person name="Sakai Y."/>
            <person name="Abe K."/>
            <person name="Yokota A."/>
            <person name="Donadio S."/>
            <person name="Cavaletti L."/>
            <person name="Monciardini P."/>
        </authorList>
    </citation>
    <scope>NUCLEOTIDE SEQUENCE [LARGE SCALE GENOMIC DNA]</scope>
    <source>
        <strain evidence="1 2">SOSP1-9</strain>
    </source>
</reference>
<evidence type="ECO:0008006" key="3">
    <source>
        <dbReference type="Google" id="ProtNLM"/>
    </source>
</evidence>
<evidence type="ECO:0000313" key="2">
    <source>
        <dbReference type="Proteomes" id="UP000635565"/>
    </source>
</evidence>
<keyword evidence="2" id="KW-1185">Reference proteome</keyword>
<sequence length="210" mass="22632">MVAPLIAALITAATLYSNGQLNSLADKPVNKSNPAAVTPQATAKTNSLPIPTSFKTAKDANLNISIKYPSDWSLGSPQQSTAATSLSINSQDQIGISFVINRLSNSVTSSISGVDELNQSTVQSLQQIQGSHEIQTVQATNAKPTIGGEQWTQKDATLLDGQNTKIHFTSIADKHSKSYYVIYFLVPDSIYQEALQKYLNPMLNSVKFLS</sequence>
<comment type="caution">
    <text evidence="1">The sequence shown here is derived from an EMBL/GenBank/DDBJ whole genome shotgun (WGS) entry which is preliminary data.</text>
</comment>
<organism evidence="1 2">
    <name type="scientific">Dictyobacter formicarum</name>
    <dbReference type="NCBI Taxonomy" id="2778368"/>
    <lineage>
        <taxon>Bacteria</taxon>
        <taxon>Bacillati</taxon>
        <taxon>Chloroflexota</taxon>
        <taxon>Ktedonobacteria</taxon>
        <taxon>Ktedonobacterales</taxon>
        <taxon>Dictyobacteraceae</taxon>
        <taxon>Dictyobacter</taxon>
    </lineage>
</organism>
<accession>A0ABQ3VQE5</accession>